<feature type="region of interest" description="Disordered" evidence="1">
    <location>
        <begin position="39"/>
        <end position="61"/>
    </location>
</feature>
<evidence type="ECO:0000313" key="2">
    <source>
        <dbReference type="EMBL" id="EFO96526.1"/>
    </source>
</evidence>
<evidence type="ECO:0000313" key="3">
    <source>
        <dbReference type="Proteomes" id="UP000008281"/>
    </source>
</evidence>
<dbReference type="GO" id="GO:0003676">
    <property type="term" value="F:nucleic acid binding"/>
    <property type="evidence" value="ECO:0007669"/>
    <property type="project" value="InterPro"/>
</dbReference>
<feature type="compositionally biased region" description="Polar residues" evidence="1">
    <location>
        <begin position="244"/>
        <end position="273"/>
    </location>
</feature>
<feature type="compositionally biased region" description="Basic residues" evidence="1">
    <location>
        <begin position="679"/>
        <end position="688"/>
    </location>
</feature>
<dbReference type="HOGENOM" id="CLU_015506_0_0_1"/>
<sequence length="869" mass="95496">MERQSLKLLFLPMNRAKEESTVLQSNTVRISSTRKLSCSSLSSTTTPTKQQNQNQRFVGGGSAASGIRTLFTNHGVSSPHPLSSPLSPRKNIFRSSKMSVTEPADSGSGRQAQQTLQFQLIDNDEHGDDDVDGANSSSLSPERRHQIPDSAPFRVQVTNISSQHVEEEIIYYFGGDKLIKTIHFRKEGEKAEIEYFSKEGLLHAQTRDEKEFKGRILKVFVRQNRESVGRVTSRVSGDYTRQYESADSHFSGSGRNYSRQNNRNHYNSQSSLNSDRHSQSGRFEKGNRNNHYGTMPAGGYHDRRGGGNRNGGYNNDSSRYNNNDNNRSFRAPRNPNYERQHSGPNYNRYNDNENNHGGGPLQRSGSYQHNSTSNDCRYSTAQYQSQPPASISARSRTESHNTYNDNGFSRTSSRMSVATTTNQEDHPTTVKKPTTNPFGDAKPVDTQARLLELEKRHAEKSKSTTTTTSNSDENSGGDHENTAPPPAAAAPISDSQMTRSSTSSHKSYHGAYQGHHHKPYSGGTKTAGAAPAPQQTTHHQTTYEQGAPPGSVVIKKRESIDVEKMKDADEVPPVDPIQYPTADNKKMSTASESAQSEMNKSTSSELPPPHPSSSGTSSRGGGGRGKHRATMSTYTARGHHHHHHQLQKSVTMGQIEKTSTTSSGAAEASGDTGDVVTKTSHHQKRRYQDRKEANRRSSISGESESAKTEKSTMSTSAPSHRGALRGGRGGAARGVARGGKARLDYNGSHSYNRKEEDVTTTTTEQKKPEEIQNQQKTSAAAVVKVTSSSATKTTPVEGGQTVRVRDCWGNWKVLARGAKPSVVKDTPTIYTITNSRGVKALTCSLECYQQNQQQVSFLIYGRIIAVVLW</sequence>
<dbReference type="FunCoup" id="E3NFT2">
    <property type="interactions" value="1211"/>
</dbReference>
<proteinExistence type="predicted"/>
<dbReference type="OrthoDB" id="48651at2759"/>
<dbReference type="eggNOG" id="ENOG502T0T0">
    <property type="taxonomic scope" value="Eukaryota"/>
</dbReference>
<feature type="region of interest" description="Disordered" evidence="1">
    <location>
        <begin position="244"/>
        <end position="443"/>
    </location>
</feature>
<feature type="compositionally biased region" description="Low complexity" evidence="1">
    <location>
        <begin position="39"/>
        <end position="55"/>
    </location>
</feature>
<protein>
    <recommendedName>
        <fullName evidence="4">RRM domain-containing protein</fullName>
    </recommendedName>
</protein>
<feature type="compositionally biased region" description="Low complexity" evidence="1">
    <location>
        <begin position="522"/>
        <end position="542"/>
    </location>
</feature>
<reference evidence="2" key="1">
    <citation type="submission" date="2007-07" db="EMBL/GenBank/DDBJ databases">
        <title>PCAP assembly of the Caenorhabditis remanei genome.</title>
        <authorList>
            <consortium name="The Caenorhabditis remanei Sequencing Consortium"/>
            <person name="Wilson R.K."/>
        </authorList>
    </citation>
    <scope>NUCLEOTIDE SEQUENCE [LARGE SCALE GENOMIC DNA]</scope>
    <source>
        <strain evidence="2">PB4641</strain>
    </source>
</reference>
<dbReference type="EMBL" id="DS268643">
    <property type="protein sequence ID" value="EFO96526.1"/>
    <property type="molecule type" value="Genomic_DNA"/>
</dbReference>
<evidence type="ECO:0000256" key="1">
    <source>
        <dbReference type="SAM" id="MobiDB-lite"/>
    </source>
</evidence>
<feature type="compositionally biased region" description="Low complexity" evidence="1">
    <location>
        <begin position="489"/>
        <end position="505"/>
    </location>
</feature>
<feature type="compositionally biased region" description="Low complexity" evidence="1">
    <location>
        <begin position="77"/>
        <end position="88"/>
    </location>
</feature>
<feature type="region of interest" description="Disordered" evidence="1">
    <location>
        <begin position="455"/>
        <end position="778"/>
    </location>
</feature>
<feature type="compositionally biased region" description="Low complexity" evidence="1">
    <location>
        <begin position="463"/>
        <end position="474"/>
    </location>
</feature>
<feature type="compositionally biased region" description="Low complexity" evidence="1">
    <location>
        <begin position="658"/>
        <end position="674"/>
    </location>
</feature>
<keyword evidence="3" id="KW-1185">Reference proteome</keyword>
<dbReference type="AlphaFoldDB" id="E3NFT2"/>
<name>E3NFT2_CAERE</name>
<feature type="region of interest" description="Disordered" evidence="1">
    <location>
        <begin position="124"/>
        <end position="150"/>
    </location>
</feature>
<evidence type="ECO:0008006" key="4">
    <source>
        <dbReference type="Google" id="ProtNLM"/>
    </source>
</evidence>
<accession>E3NFT2</accession>
<feature type="region of interest" description="Disordered" evidence="1">
    <location>
        <begin position="71"/>
        <end position="90"/>
    </location>
</feature>
<dbReference type="SUPFAM" id="SSF54928">
    <property type="entry name" value="RNA-binding domain, RBD"/>
    <property type="match status" value="1"/>
</dbReference>
<feature type="compositionally biased region" description="Low complexity" evidence="1">
    <location>
        <begin position="311"/>
        <end position="326"/>
    </location>
</feature>
<feature type="compositionally biased region" description="Polar residues" evidence="1">
    <location>
        <begin position="587"/>
        <end position="600"/>
    </location>
</feature>
<feature type="compositionally biased region" description="Polar residues" evidence="1">
    <location>
        <begin position="363"/>
        <end position="422"/>
    </location>
</feature>
<dbReference type="InParanoid" id="E3NFT2"/>
<feature type="compositionally biased region" description="Basic residues" evidence="1">
    <location>
        <begin position="637"/>
        <end position="646"/>
    </location>
</feature>
<gene>
    <name evidence="2" type="ORF">CRE_24247</name>
</gene>
<dbReference type="InterPro" id="IPR035979">
    <property type="entry name" value="RBD_domain_sf"/>
</dbReference>
<dbReference type="STRING" id="31234.E3NFT2"/>
<organism evidence="3">
    <name type="scientific">Caenorhabditis remanei</name>
    <name type="common">Caenorhabditis vulgaris</name>
    <dbReference type="NCBI Taxonomy" id="31234"/>
    <lineage>
        <taxon>Eukaryota</taxon>
        <taxon>Metazoa</taxon>
        <taxon>Ecdysozoa</taxon>
        <taxon>Nematoda</taxon>
        <taxon>Chromadorea</taxon>
        <taxon>Rhabditida</taxon>
        <taxon>Rhabditina</taxon>
        <taxon>Rhabditomorpha</taxon>
        <taxon>Rhabditoidea</taxon>
        <taxon>Rhabditidae</taxon>
        <taxon>Peloderinae</taxon>
        <taxon>Caenorhabditis</taxon>
    </lineage>
</organism>
<feature type="compositionally biased region" description="Basic and acidic residues" evidence="1">
    <location>
        <begin position="274"/>
        <end position="287"/>
    </location>
</feature>
<feature type="compositionally biased region" description="Basic and acidic residues" evidence="1">
    <location>
        <begin position="555"/>
        <end position="569"/>
    </location>
</feature>
<dbReference type="Proteomes" id="UP000008281">
    <property type="component" value="Unassembled WGS sequence"/>
</dbReference>